<evidence type="ECO:0000313" key="2">
    <source>
        <dbReference type="EMBL" id="MBW0548603.1"/>
    </source>
</evidence>
<evidence type="ECO:0000313" key="3">
    <source>
        <dbReference type="Proteomes" id="UP000765509"/>
    </source>
</evidence>
<sequence length="109" mass="11934">HSINIDLTGKEPGIVQMVCKAKSTSHFTLYPDGYDNPSHSVSQLGHTSSSYPSPDLSCEYFNQGTLTPNTIHHPTSQDFDDEDPIPEISFSDQEENGSFVGSDNQVQTS</sequence>
<feature type="compositionally biased region" description="Polar residues" evidence="1">
    <location>
        <begin position="99"/>
        <end position="109"/>
    </location>
</feature>
<evidence type="ECO:0000256" key="1">
    <source>
        <dbReference type="SAM" id="MobiDB-lite"/>
    </source>
</evidence>
<feature type="region of interest" description="Disordered" evidence="1">
    <location>
        <begin position="34"/>
        <end position="109"/>
    </location>
</feature>
<comment type="caution">
    <text evidence="2">The sequence shown here is derived from an EMBL/GenBank/DDBJ whole genome shotgun (WGS) entry which is preliminary data.</text>
</comment>
<gene>
    <name evidence="2" type="ORF">O181_088318</name>
</gene>
<dbReference type="AlphaFoldDB" id="A0A9Q3IRB0"/>
<name>A0A9Q3IRB0_9BASI</name>
<organism evidence="2 3">
    <name type="scientific">Austropuccinia psidii MF-1</name>
    <dbReference type="NCBI Taxonomy" id="1389203"/>
    <lineage>
        <taxon>Eukaryota</taxon>
        <taxon>Fungi</taxon>
        <taxon>Dikarya</taxon>
        <taxon>Basidiomycota</taxon>
        <taxon>Pucciniomycotina</taxon>
        <taxon>Pucciniomycetes</taxon>
        <taxon>Pucciniales</taxon>
        <taxon>Sphaerophragmiaceae</taxon>
        <taxon>Austropuccinia</taxon>
    </lineage>
</organism>
<feature type="non-terminal residue" evidence="2">
    <location>
        <position position="1"/>
    </location>
</feature>
<feature type="compositionally biased region" description="Polar residues" evidence="1">
    <location>
        <begin position="37"/>
        <end position="52"/>
    </location>
</feature>
<keyword evidence="3" id="KW-1185">Reference proteome</keyword>
<feature type="compositionally biased region" description="Polar residues" evidence="1">
    <location>
        <begin position="60"/>
        <end position="77"/>
    </location>
</feature>
<dbReference type="EMBL" id="AVOT02053837">
    <property type="protein sequence ID" value="MBW0548603.1"/>
    <property type="molecule type" value="Genomic_DNA"/>
</dbReference>
<protein>
    <submittedName>
        <fullName evidence="2">Uncharacterized protein</fullName>
    </submittedName>
</protein>
<dbReference type="Proteomes" id="UP000765509">
    <property type="component" value="Unassembled WGS sequence"/>
</dbReference>
<proteinExistence type="predicted"/>
<reference evidence="2" key="1">
    <citation type="submission" date="2021-03" db="EMBL/GenBank/DDBJ databases">
        <title>Draft genome sequence of rust myrtle Austropuccinia psidii MF-1, a brazilian biotype.</title>
        <authorList>
            <person name="Quecine M.C."/>
            <person name="Pachon D.M.R."/>
            <person name="Bonatelli M.L."/>
            <person name="Correr F.H."/>
            <person name="Franceschini L.M."/>
            <person name="Leite T.F."/>
            <person name="Margarido G.R.A."/>
            <person name="Almeida C.A."/>
            <person name="Ferrarezi J.A."/>
            <person name="Labate C.A."/>
        </authorList>
    </citation>
    <scope>NUCLEOTIDE SEQUENCE</scope>
    <source>
        <strain evidence="2">MF-1</strain>
    </source>
</reference>
<accession>A0A9Q3IRB0</accession>